<feature type="compositionally biased region" description="Polar residues" evidence="1">
    <location>
        <begin position="148"/>
        <end position="158"/>
    </location>
</feature>
<feature type="compositionally biased region" description="Basic residues" evidence="1">
    <location>
        <begin position="135"/>
        <end position="146"/>
    </location>
</feature>
<dbReference type="AlphaFoldDB" id="R7VM19"/>
<reference evidence="3" key="3">
    <citation type="submission" date="2015-06" db="UniProtKB">
        <authorList>
            <consortium name="EnsemblMetazoa"/>
        </authorList>
    </citation>
    <scope>IDENTIFICATION</scope>
</reference>
<evidence type="ECO:0000256" key="1">
    <source>
        <dbReference type="SAM" id="MobiDB-lite"/>
    </source>
</evidence>
<reference evidence="4" key="1">
    <citation type="submission" date="2012-12" db="EMBL/GenBank/DDBJ databases">
        <authorList>
            <person name="Hellsten U."/>
            <person name="Grimwood J."/>
            <person name="Chapman J.A."/>
            <person name="Shapiro H."/>
            <person name="Aerts A."/>
            <person name="Otillar R.P."/>
            <person name="Terry A.Y."/>
            <person name="Boore J.L."/>
            <person name="Simakov O."/>
            <person name="Marletaz F."/>
            <person name="Cho S.-J."/>
            <person name="Edsinger-Gonzales E."/>
            <person name="Havlak P."/>
            <person name="Kuo D.-H."/>
            <person name="Larsson T."/>
            <person name="Lv J."/>
            <person name="Arendt D."/>
            <person name="Savage R."/>
            <person name="Osoegawa K."/>
            <person name="de Jong P."/>
            <person name="Lindberg D.R."/>
            <person name="Seaver E.C."/>
            <person name="Weisblat D.A."/>
            <person name="Putnam N.H."/>
            <person name="Grigoriev I.V."/>
            <person name="Rokhsar D.S."/>
        </authorList>
    </citation>
    <scope>NUCLEOTIDE SEQUENCE</scope>
    <source>
        <strain evidence="4">I ESC-2004</strain>
    </source>
</reference>
<evidence type="ECO:0000313" key="3">
    <source>
        <dbReference type="EnsemblMetazoa" id="CapteP218479"/>
    </source>
</evidence>
<dbReference type="EMBL" id="AMQN01000514">
    <property type="status" value="NOT_ANNOTATED_CDS"/>
    <property type="molecule type" value="Genomic_DNA"/>
</dbReference>
<dbReference type="OrthoDB" id="6287644at2759"/>
<dbReference type="HOGENOM" id="CLU_960561_0_0_1"/>
<dbReference type="EnsemblMetazoa" id="CapteT218479">
    <property type="protein sequence ID" value="CapteP218479"/>
    <property type="gene ID" value="CapteG218479"/>
</dbReference>
<gene>
    <name evidence="2" type="ORF">CAPTEDRAFT_218479</name>
</gene>
<organism evidence="2">
    <name type="scientific">Capitella teleta</name>
    <name type="common">Polychaete worm</name>
    <dbReference type="NCBI Taxonomy" id="283909"/>
    <lineage>
        <taxon>Eukaryota</taxon>
        <taxon>Metazoa</taxon>
        <taxon>Spiralia</taxon>
        <taxon>Lophotrochozoa</taxon>
        <taxon>Annelida</taxon>
        <taxon>Polychaeta</taxon>
        <taxon>Sedentaria</taxon>
        <taxon>Scolecida</taxon>
        <taxon>Capitellidae</taxon>
        <taxon>Capitella</taxon>
    </lineage>
</organism>
<dbReference type="EMBL" id="KB291799">
    <property type="protein sequence ID" value="ELU18751.1"/>
    <property type="molecule type" value="Genomic_DNA"/>
</dbReference>
<reference evidence="2 4" key="2">
    <citation type="journal article" date="2013" name="Nature">
        <title>Insights into bilaterian evolution from three spiralian genomes.</title>
        <authorList>
            <person name="Simakov O."/>
            <person name="Marletaz F."/>
            <person name="Cho S.J."/>
            <person name="Edsinger-Gonzales E."/>
            <person name="Havlak P."/>
            <person name="Hellsten U."/>
            <person name="Kuo D.H."/>
            <person name="Larsson T."/>
            <person name="Lv J."/>
            <person name="Arendt D."/>
            <person name="Savage R."/>
            <person name="Osoegawa K."/>
            <person name="de Jong P."/>
            <person name="Grimwood J."/>
            <person name="Chapman J.A."/>
            <person name="Shapiro H."/>
            <person name="Aerts A."/>
            <person name="Otillar R.P."/>
            <person name="Terry A.Y."/>
            <person name="Boore J.L."/>
            <person name="Grigoriev I.V."/>
            <person name="Lindberg D.R."/>
            <person name="Seaver E.C."/>
            <person name="Weisblat D.A."/>
            <person name="Putnam N.H."/>
            <person name="Rokhsar D.S."/>
        </authorList>
    </citation>
    <scope>NUCLEOTIDE SEQUENCE</scope>
    <source>
        <strain evidence="2 4">I ESC-2004</strain>
    </source>
</reference>
<evidence type="ECO:0000313" key="4">
    <source>
        <dbReference type="Proteomes" id="UP000014760"/>
    </source>
</evidence>
<keyword evidence="4" id="KW-1185">Reference proteome</keyword>
<dbReference type="Proteomes" id="UP000014760">
    <property type="component" value="Unassembled WGS sequence"/>
</dbReference>
<name>R7VM19_CAPTE</name>
<feature type="region of interest" description="Disordered" evidence="1">
    <location>
        <begin position="103"/>
        <end position="223"/>
    </location>
</feature>
<sequence length="290" mass="32644">MVHLESPNCNSQRIQRVKRINTIEQGRLQHKITLLEKERIRAIRLHNQDVRMINLTMEFISSNTGHSPEGWSPDYCPTEEQRRALASCFLYGDRLNSRRFGKNRNFDTIAPSPETRRRGSVDGDEASPNGSNVRVRPHSSPAKRKGQSPASSGTTTPRPHTARDIPTASPRTGFSRSRCSSIASTSTRSSLRSPVRHKLPKKPEGVGDIPVNRRESNSGESLLSISQSRSQLIEAKRNRMMSLNSSWSGSFGNAKQNQVLEERKNEARQHVSLVNERVHLFNKKCSVAWA</sequence>
<evidence type="ECO:0000313" key="2">
    <source>
        <dbReference type="EMBL" id="ELU18751.1"/>
    </source>
</evidence>
<protein>
    <submittedName>
        <fullName evidence="2 3">Uncharacterized protein</fullName>
    </submittedName>
</protein>
<feature type="compositionally biased region" description="Basic and acidic residues" evidence="1">
    <location>
        <begin position="201"/>
        <end position="217"/>
    </location>
</feature>
<feature type="compositionally biased region" description="Low complexity" evidence="1">
    <location>
        <begin position="175"/>
        <end position="193"/>
    </location>
</feature>
<accession>R7VM19</accession>
<proteinExistence type="predicted"/>